<evidence type="ECO:0000313" key="2">
    <source>
        <dbReference type="EMBL" id="GFO02221.1"/>
    </source>
</evidence>
<name>A0AAV4A6E2_9GAST</name>
<dbReference type="Pfam" id="PF14214">
    <property type="entry name" value="Helitron_like_N"/>
    <property type="match status" value="1"/>
</dbReference>
<sequence>MDIVTQLGKSDKSTTFTGNPKWPELISTLNEGEQPCDRPDLCYKTLKLKLTALIKAILKKEIVGAVQANIVITEFQERGCHMQRFCLS</sequence>
<comment type="caution">
    <text evidence="2">The sequence shown here is derived from an EMBL/GenBank/DDBJ whole genome shotgun (WGS) entry which is preliminary data.</text>
</comment>
<dbReference type="InterPro" id="IPR025476">
    <property type="entry name" value="Helitron_helicase-like"/>
</dbReference>
<keyword evidence="3" id="KW-1185">Reference proteome</keyword>
<dbReference type="EMBL" id="BLXT01003576">
    <property type="protein sequence ID" value="GFO02221.1"/>
    <property type="molecule type" value="Genomic_DNA"/>
</dbReference>
<proteinExistence type="predicted"/>
<dbReference type="AlphaFoldDB" id="A0AAV4A6E2"/>
<organism evidence="2 3">
    <name type="scientific">Plakobranchus ocellatus</name>
    <dbReference type="NCBI Taxonomy" id="259542"/>
    <lineage>
        <taxon>Eukaryota</taxon>
        <taxon>Metazoa</taxon>
        <taxon>Spiralia</taxon>
        <taxon>Lophotrochozoa</taxon>
        <taxon>Mollusca</taxon>
        <taxon>Gastropoda</taxon>
        <taxon>Heterobranchia</taxon>
        <taxon>Euthyneura</taxon>
        <taxon>Panpulmonata</taxon>
        <taxon>Sacoglossa</taxon>
        <taxon>Placobranchoidea</taxon>
        <taxon>Plakobranchidae</taxon>
        <taxon>Plakobranchus</taxon>
    </lineage>
</organism>
<feature type="domain" description="Helitron helicase-like" evidence="1">
    <location>
        <begin position="2"/>
        <end position="80"/>
    </location>
</feature>
<reference evidence="2 3" key="1">
    <citation type="journal article" date="2021" name="Elife">
        <title>Chloroplast acquisition without the gene transfer in kleptoplastic sea slugs, Plakobranchus ocellatus.</title>
        <authorList>
            <person name="Maeda T."/>
            <person name="Takahashi S."/>
            <person name="Yoshida T."/>
            <person name="Shimamura S."/>
            <person name="Takaki Y."/>
            <person name="Nagai Y."/>
            <person name="Toyoda A."/>
            <person name="Suzuki Y."/>
            <person name="Arimoto A."/>
            <person name="Ishii H."/>
            <person name="Satoh N."/>
            <person name="Nishiyama T."/>
            <person name="Hasebe M."/>
            <person name="Maruyama T."/>
            <person name="Minagawa J."/>
            <person name="Obokata J."/>
            <person name="Shigenobu S."/>
        </authorList>
    </citation>
    <scope>NUCLEOTIDE SEQUENCE [LARGE SCALE GENOMIC DNA]</scope>
</reference>
<dbReference type="Proteomes" id="UP000735302">
    <property type="component" value="Unassembled WGS sequence"/>
</dbReference>
<evidence type="ECO:0000259" key="1">
    <source>
        <dbReference type="Pfam" id="PF14214"/>
    </source>
</evidence>
<accession>A0AAV4A6E2</accession>
<evidence type="ECO:0000313" key="3">
    <source>
        <dbReference type="Proteomes" id="UP000735302"/>
    </source>
</evidence>
<protein>
    <submittedName>
        <fullName evidence="2">Protein f33h12.6</fullName>
    </submittedName>
</protein>
<gene>
    <name evidence="2" type="ORF">PoB_002872600</name>
</gene>